<evidence type="ECO:0008006" key="4">
    <source>
        <dbReference type="Google" id="ProtNLM"/>
    </source>
</evidence>
<protein>
    <recommendedName>
        <fullName evidence="4">Transmembrane protein</fullName>
    </recommendedName>
</protein>
<gene>
    <name evidence="2" type="ORF">A6768_11985</name>
</gene>
<dbReference type="EMBL" id="CP023741">
    <property type="protein sequence ID" value="ATI80639.1"/>
    <property type="molecule type" value="Genomic_DNA"/>
</dbReference>
<dbReference type="AlphaFoldDB" id="A0A291MZW4"/>
<dbReference type="KEGG" id="sya:A6768_11985"/>
<name>A0A291MZW4_SPHYA</name>
<evidence type="ECO:0000313" key="2">
    <source>
        <dbReference type="EMBL" id="ATI80639.1"/>
    </source>
</evidence>
<keyword evidence="1" id="KW-0472">Membrane</keyword>
<organism evidence="2 3">
    <name type="scientific">Sphingobium yanoikuyae</name>
    <name type="common">Sphingomonas yanoikuyae</name>
    <dbReference type="NCBI Taxonomy" id="13690"/>
    <lineage>
        <taxon>Bacteria</taxon>
        <taxon>Pseudomonadati</taxon>
        <taxon>Pseudomonadota</taxon>
        <taxon>Alphaproteobacteria</taxon>
        <taxon>Sphingomonadales</taxon>
        <taxon>Sphingomonadaceae</taxon>
        <taxon>Sphingobium</taxon>
    </lineage>
</organism>
<dbReference type="Proteomes" id="UP000219422">
    <property type="component" value="Chromosome"/>
</dbReference>
<keyword evidence="1" id="KW-0812">Transmembrane</keyword>
<feature type="transmembrane region" description="Helical" evidence="1">
    <location>
        <begin position="94"/>
        <end position="118"/>
    </location>
</feature>
<reference evidence="2 3" key="1">
    <citation type="submission" date="2017-10" db="EMBL/GenBank/DDBJ databases">
        <title>Sphingobium yanoikuyae S72.</title>
        <authorList>
            <person name="Sanchez E."/>
            <person name="Bustos P."/>
            <person name="Mendoza P."/>
            <person name="Guo X."/>
            <person name="Mendoza A."/>
        </authorList>
    </citation>
    <scope>NUCLEOTIDE SEQUENCE [LARGE SCALE GENOMIC DNA]</scope>
    <source>
        <strain evidence="2 3">S72</strain>
    </source>
</reference>
<evidence type="ECO:0000256" key="1">
    <source>
        <dbReference type="SAM" id="Phobius"/>
    </source>
</evidence>
<proteinExistence type="predicted"/>
<keyword evidence="1" id="KW-1133">Transmembrane helix</keyword>
<accession>A0A291MZW4</accession>
<sequence length="120" mass="12411">MNIVASGLIRRGAKFGLLYAALLGLAMSVVIFVGSVIGDCEPGPGCHDNDAAIIGLGILSAVPVVAIFSLLLCASAGSVRHFLDARMGARATTWLLSGLTAAAAWASFDLAMTLHIWLEK</sequence>
<feature type="transmembrane region" description="Helical" evidence="1">
    <location>
        <begin position="52"/>
        <end position="73"/>
    </location>
</feature>
<evidence type="ECO:0000313" key="3">
    <source>
        <dbReference type="Proteomes" id="UP000219422"/>
    </source>
</evidence>
<feature type="transmembrane region" description="Helical" evidence="1">
    <location>
        <begin position="16"/>
        <end position="37"/>
    </location>
</feature>